<keyword evidence="5" id="KW-0472">Membrane</keyword>
<dbReference type="EMBL" id="MU007073">
    <property type="protein sequence ID" value="KAF2424831.1"/>
    <property type="molecule type" value="Genomic_DNA"/>
</dbReference>
<comment type="pathway">
    <text evidence="5">Cofactor biosynthesis; ubiquinone biosynthesis.</text>
</comment>
<dbReference type="PANTHER" id="PTHR43464:SF19">
    <property type="entry name" value="UBIQUINONE BIOSYNTHESIS O-METHYLTRANSFERASE, MITOCHONDRIAL"/>
    <property type="match status" value="1"/>
</dbReference>
<dbReference type="EC" id="2.1.1.64" evidence="5"/>
<keyword evidence="8" id="KW-1185">Reference proteome</keyword>
<dbReference type="CDD" id="cd02440">
    <property type="entry name" value="AdoMet_MTases"/>
    <property type="match status" value="1"/>
</dbReference>
<protein>
    <recommendedName>
        <fullName evidence="5">Ubiquinone biosynthesis O-methyltransferase, mitochondrial</fullName>
    </recommendedName>
    <alternativeName>
        <fullName evidence="5">3-demethylubiquinol 3-O-methyltransferase</fullName>
        <ecNumber evidence="5">2.1.1.64</ecNumber>
    </alternativeName>
    <alternativeName>
        <fullName evidence="5">3-demethylubiquinone 3-O-methyltransferase</fullName>
        <ecNumber evidence="5">2.1.1.-</ecNumber>
    </alternativeName>
    <alternativeName>
        <fullName evidence="5">Polyprenyldihydroxybenzoate methyltransferase</fullName>
        <ecNumber evidence="5">2.1.1.114</ecNumber>
    </alternativeName>
</protein>
<dbReference type="EC" id="2.1.1.-" evidence="5"/>
<dbReference type="OrthoDB" id="3265906at2759"/>
<dbReference type="InterPro" id="IPR029063">
    <property type="entry name" value="SAM-dependent_MTases_sf"/>
</dbReference>
<comment type="catalytic activity">
    <reaction evidence="5">
        <text>a 3-demethylubiquinone + S-adenosyl-L-methionine = a ubiquinone + S-adenosyl-L-homocysteine</text>
        <dbReference type="Rhea" id="RHEA:81215"/>
        <dbReference type="Rhea" id="RHEA-COMP:9565"/>
        <dbReference type="Rhea" id="RHEA-COMP:19654"/>
        <dbReference type="ChEBI" id="CHEBI:16389"/>
        <dbReference type="ChEBI" id="CHEBI:57856"/>
        <dbReference type="ChEBI" id="CHEBI:59789"/>
        <dbReference type="ChEBI" id="CHEBI:231825"/>
    </reaction>
</comment>
<organism evidence="7 8">
    <name type="scientific">Tothia fuscella</name>
    <dbReference type="NCBI Taxonomy" id="1048955"/>
    <lineage>
        <taxon>Eukaryota</taxon>
        <taxon>Fungi</taxon>
        <taxon>Dikarya</taxon>
        <taxon>Ascomycota</taxon>
        <taxon>Pezizomycotina</taxon>
        <taxon>Dothideomycetes</taxon>
        <taxon>Pleosporomycetidae</taxon>
        <taxon>Venturiales</taxon>
        <taxon>Cylindrosympodiaceae</taxon>
        <taxon>Tothia</taxon>
    </lineage>
</organism>
<feature type="binding site" evidence="5">
    <location>
        <position position="53"/>
    </location>
    <ligand>
        <name>S-adenosyl-L-methionine</name>
        <dbReference type="ChEBI" id="CHEBI:59789"/>
    </ligand>
</feature>
<dbReference type="Pfam" id="PF13489">
    <property type="entry name" value="Methyltransf_23"/>
    <property type="match status" value="1"/>
</dbReference>
<keyword evidence="1 5" id="KW-0489">Methyltransferase</keyword>
<comment type="subunit">
    <text evidence="5">Component of a multi-subunit COQ enzyme complex, composed of at least COQ3, COQ4, COQ5, COQ6, COQ7 and COQ9.</text>
</comment>
<comment type="catalytic activity">
    <reaction evidence="5">
        <text>a 3,4-dihydroxy-5-(all-trans-polyprenyl)benzoate + S-adenosyl-L-methionine = a 4-hydroxy-3-methoxy-5-(all-trans-polyprenyl)benzoate + S-adenosyl-L-homocysteine + H(+)</text>
        <dbReference type="Rhea" id="RHEA:44452"/>
        <dbReference type="Rhea" id="RHEA-COMP:10930"/>
        <dbReference type="Rhea" id="RHEA-COMP:10931"/>
        <dbReference type="ChEBI" id="CHEBI:15378"/>
        <dbReference type="ChEBI" id="CHEBI:57856"/>
        <dbReference type="ChEBI" id="CHEBI:59789"/>
        <dbReference type="ChEBI" id="CHEBI:64694"/>
        <dbReference type="ChEBI" id="CHEBI:84443"/>
        <dbReference type="EC" id="2.1.1.114"/>
    </reaction>
</comment>
<keyword evidence="3 5" id="KW-0831">Ubiquinone biosynthesis</keyword>
<proteinExistence type="inferred from homology"/>
<comment type="catalytic activity">
    <reaction evidence="5">
        <text>a 3-demethylubiquinol + S-adenosyl-L-methionine = a ubiquinol + S-adenosyl-L-homocysteine + H(+)</text>
        <dbReference type="Rhea" id="RHEA:44380"/>
        <dbReference type="Rhea" id="RHEA-COMP:9566"/>
        <dbReference type="Rhea" id="RHEA-COMP:10914"/>
        <dbReference type="ChEBI" id="CHEBI:15378"/>
        <dbReference type="ChEBI" id="CHEBI:17976"/>
        <dbReference type="ChEBI" id="CHEBI:57856"/>
        <dbReference type="ChEBI" id="CHEBI:59789"/>
        <dbReference type="ChEBI" id="CHEBI:84422"/>
        <dbReference type="EC" id="2.1.1.64"/>
    </reaction>
</comment>
<sequence length="281" mass="31336">MTAVPPSSHNTTSTPPPKSSIDPTEVSHFNALASSWWDPHGPSRLLHLMNPLRHTFINSCLKSQNTPSPSHKLDYLDIGCGGGIFAESAARLSGTKSVTALDPSSEVLKIAQAHQRRDPILMREGKLTYKNYSIESHPIPTAPNNGYDIVTIFEVLEHVSSPSQFLTTVLPHVKPGGWLILSTIARTWTSWAVTKVVAEDVLGIVPRGTHDWNKYINERELREWFGKREGWESPRALGVVYVPGLGWREVPGSEGVGNYFFGVRRKIEQNESKNESRMDEF</sequence>
<dbReference type="GO" id="GO:0010420">
    <property type="term" value="F:polyprenyldihydroxybenzoate methyltransferase activity"/>
    <property type="evidence" value="ECO:0007669"/>
    <property type="project" value="UniProtKB-UniRule"/>
</dbReference>
<dbReference type="AlphaFoldDB" id="A0A9P4TUD8"/>
<keyword evidence="2 5" id="KW-0808">Transferase</keyword>
<dbReference type="PANTHER" id="PTHR43464">
    <property type="entry name" value="METHYLTRANSFERASE"/>
    <property type="match status" value="1"/>
</dbReference>
<evidence type="ECO:0000256" key="6">
    <source>
        <dbReference type="SAM" id="MobiDB-lite"/>
    </source>
</evidence>
<keyword evidence="5" id="KW-0460">Magnesium</keyword>
<feature type="binding site" evidence="5">
    <location>
        <position position="79"/>
    </location>
    <ligand>
        <name>S-adenosyl-L-methionine</name>
        <dbReference type="ChEBI" id="CHEBI:59789"/>
    </ligand>
</feature>
<evidence type="ECO:0000313" key="8">
    <source>
        <dbReference type="Proteomes" id="UP000800235"/>
    </source>
</evidence>
<comment type="function">
    <text evidence="5">O-methyltransferase required for two non-consecutive steps during ubiquinone biosynthesis. Catalyzes the 2 O-methylation of 3,4-dihydroxy-5-(all-trans-polyprenyl)benzoic acid into 4-hydroxy-3-methoxy-5-(all-trans-polyprenyl)benzoic acid. Also catalyzes the last step of ubiquinone biosynthesis by mediating methylation of 3-demethylubiquinone into ubiquinone. Also able to mediate the methylation of 3-demethylubiquinol into ubiquinol.</text>
</comment>
<feature type="binding site" evidence="5">
    <location>
        <position position="102"/>
    </location>
    <ligand>
        <name>S-adenosyl-L-methionine</name>
        <dbReference type="ChEBI" id="CHEBI:59789"/>
    </ligand>
</feature>
<feature type="region of interest" description="Disordered" evidence="6">
    <location>
        <begin position="1"/>
        <end position="23"/>
    </location>
</feature>
<dbReference type="SUPFAM" id="SSF53335">
    <property type="entry name" value="S-adenosyl-L-methionine-dependent methyltransferases"/>
    <property type="match status" value="1"/>
</dbReference>
<feature type="binding site" evidence="5">
    <location>
        <position position="157"/>
    </location>
    <ligand>
        <name>Mg(2+)</name>
        <dbReference type="ChEBI" id="CHEBI:18420"/>
    </ligand>
</feature>
<evidence type="ECO:0000256" key="5">
    <source>
        <dbReference type="HAMAP-Rule" id="MF_03190"/>
    </source>
</evidence>
<evidence type="ECO:0000256" key="3">
    <source>
        <dbReference type="ARBA" id="ARBA00022688"/>
    </source>
</evidence>
<comment type="similarity">
    <text evidence="5">Belongs to the class I-like SAM-binding methyltransferase superfamily. UbiG/COQ3 family.</text>
</comment>
<keyword evidence="5" id="KW-0479">Metal-binding</keyword>
<reference evidence="7" key="1">
    <citation type="journal article" date="2020" name="Stud. Mycol.">
        <title>101 Dothideomycetes genomes: a test case for predicting lifestyles and emergence of pathogens.</title>
        <authorList>
            <person name="Haridas S."/>
            <person name="Albert R."/>
            <person name="Binder M."/>
            <person name="Bloem J."/>
            <person name="Labutti K."/>
            <person name="Salamov A."/>
            <person name="Andreopoulos B."/>
            <person name="Baker S."/>
            <person name="Barry K."/>
            <person name="Bills G."/>
            <person name="Bluhm B."/>
            <person name="Cannon C."/>
            <person name="Castanera R."/>
            <person name="Culley D."/>
            <person name="Daum C."/>
            <person name="Ezra D."/>
            <person name="Gonzalez J."/>
            <person name="Henrissat B."/>
            <person name="Kuo A."/>
            <person name="Liang C."/>
            <person name="Lipzen A."/>
            <person name="Lutzoni F."/>
            <person name="Magnuson J."/>
            <person name="Mondo S."/>
            <person name="Nolan M."/>
            <person name="Ohm R."/>
            <person name="Pangilinan J."/>
            <person name="Park H.-J."/>
            <person name="Ramirez L."/>
            <person name="Alfaro M."/>
            <person name="Sun H."/>
            <person name="Tritt A."/>
            <person name="Yoshinaga Y."/>
            <person name="Zwiers L.-H."/>
            <person name="Turgeon B."/>
            <person name="Goodwin S."/>
            <person name="Spatafora J."/>
            <person name="Crous P."/>
            <person name="Grigoriev I."/>
        </authorList>
    </citation>
    <scope>NUCLEOTIDE SEQUENCE</scope>
    <source>
        <strain evidence="7">CBS 130266</strain>
    </source>
</reference>
<dbReference type="HAMAP" id="MF_00472">
    <property type="entry name" value="UbiG"/>
    <property type="match status" value="1"/>
</dbReference>
<dbReference type="GO" id="GO:0046872">
    <property type="term" value="F:metal ion binding"/>
    <property type="evidence" value="ECO:0007669"/>
    <property type="project" value="UniProtKB-KW"/>
</dbReference>
<dbReference type="GO" id="GO:0061542">
    <property type="term" value="F:3-demethylubiquinol 3-O-methyltransferase activity"/>
    <property type="evidence" value="ECO:0007669"/>
    <property type="project" value="UniProtKB-UniRule"/>
</dbReference>
<keyword evidence="5" id="KW-0496">Mitochondrion</keyword>
<feature type="binding site" evidence="5">
    <location>
        <position position="154"/>
    </location>
    <ligand>
        <name>Mg(2+)</name>
        <dbReference type="ChEBI" id="CHEBI:18420"/>
    </ligand>
</feature>
<comment type="cofactor">
    <cofactor evidence="5">
        <name>Mg(2+)</name>
        <dbReference type="ChEBI" id="CHEBI:18420"/>
    </cofactor>
</comment>
<dbReference type="GO" id="GO:0031314">
    <property type="term" value="C:extrinsic component of mitochondrial inner membrane"/>
    <property type="evidence" value="ECO:0007669"/>
    <property type="project" value="UniProtKB-UniRule"/>
</dbReference>
<evidence type="ECO:0000313" key="7">
    <source>
        <dbReference type="EMBL" id="KAF2424831.1"/>
    </source>
</evidence>
<feature type="binding site" evidence="5">
    <location>
        <position position="158"/>
    </location>
    <ligand>
        <name>Mg(2+)</name>
        <dbReference type="ChEBI" id="CHEBI:18420"/>
    </ligand>
</feature>
<dbReference type="InterPro" id="IPR010233">
    <property type="entry name" value="UbiG_MeTrfase"/>
</dbReference>
<dbReference type="Gene3D" id="3.40.50.150">
    <property type="entry name" value="Vaccinia Virus protein VP39"/>
    <property type="match status" value="1"/>
</dbReference>
<keyword evidence="5" id="KW-0999">Mitochondrion inner membrane</keyword>
<evidence type="ECO:0000256" key="4">
    <source>
        <dbReference type="ARBA" id="ARBA00022691"/>
    </source>
</evidence>
<feature type="binding site" evidence="5">
    <location>
        <position position="153"/>
    </location>
    <ligand>
        <name>S-adenosyl-L-methionine</name>
        <dbReference type="ChEBI" id="CHEBI:59789"/>
    </ligand>
</feature>
<evidence type="ECO:0000256" key="1">
    <source>
        <dbReference type="ARBA" id="ARBA00022603"/>
    </source>
</evidence>
<dbReference type="NCBIfam" id="TIGR01983">
    <property type="entry name" value="UbiG"/>
    <property type="match status" value="1"/>
</dbReference>
<name>A0A9P4TUD8_9PEZI</name>
<accession>A0A9P4TUD8</accession>
<comment type="subcellular location">
    <subcellularLocation>
        <location evidence="5">Mitochondrion inner membrane</location>
        <topology evidence="5">Peripheral membrane protein</topology>
        <orientation evidence="5">Matrix side</orientation>
    </subcellularLocation>
</comment>
<dbReference type="EC" id="2.1.1.114" evidence="5"/>
<evidence type="ECO:0000256" key="2">
    <source>
        <dbReference type="ARBA" id="ARBA00022679"/>
    </source>
</evidence>
<keyword evidence="4 5" id="KW-0949">S-adenosyl-L-methionine</keyword>
<gene>
    <name evidence="5" type="primary">COQ3</name>
    <name evidence="7" type="ORF">EJ08DRAFT_672216</name>
</gene>
<comment type="caution">
    <text evidence="7">The sequence shown here is derived from an EMBL/GenBank/DDBJ whole genome shotgun (WGS) entry which is preliminary data.</text>
</comment>
<dbReference type="GO" id="GO:0032259">
    <property type="term" value="P:methylation"/>
    <property type="evidence" value="ECO:0007669"/>
    <property type="project" value="UniProtKB-KW"/>
</dbReference>
<dbReference type="Proteomes" id="UP000800235">
    <property type="component" value="Unassembled WGS sequence"/>
</dbReference>